<sequence length="436" mass="47926">MVRSDRGIGVRARSPDAERDLVECYTDSDWAGDRRNRKSTSAMAIFVNSVFLMSASRTQKALSLSSCEAEYTAMVGGAADMLYVGAAVEFLSNTQPSLHLFCDSSSARQLAARRGCGKIRHLQLKLLWLQEKLASGAFQLHPVPTKDNLSDLQTKSLKAERQQFLLYHYGMIDESNGGKAIGENLVSYEDEKRSIQLAVKAIRNVGRSQSGMSSILRVLTLLATIESAGAVSALGLVTCDRADSVLPGLFLVFLICAFFTAWSNVKGCILIAACFSVLTAQGCDTEQPEYADQIEEYLSCDETSDEDRDPSETAESDRPVSAQSDDGWQWQDYLDWLANLDPEEYRQIHALSEPDSELAMHDAILDVVPDDGATAAPSAGPAEPEGPLVYIARPRGRSLHIHAECSALRKSRTIITCTLVEARQRFPFYAWCQLCT</sequence>
<protein>
    <recommendedName>
        <fullName evidence="5">Retrovirus-related Pol polyprotein from transposon TNT 1-94</fullName>
    </recommendedName>
</protein>
<dbReference type="PANTHER" id="PTHR11439">
    <property type="entry name" value="GAG-POL-RELATED RETROTRANSPOSON"/>
    <property type="match status" value="1"/>
</dbReference>
<dbReference type="Proteomes" id="UP000604046">
    <property type="component" value="Unassembled WGS sequence"/>
</dbReference>
<reference evidence="3" key="1">
    <citation type="submission" date="2021-02" db="EMBL/GenBank/DDBJ databases">
        <authorList>
            <person name="Dougan E. K."/>
            <person name="Rhodes N."/>
            <person name="Thang M."/>
            <person name="Chan C."/>
        </authorList>
    </citation>
    <scope>NUCLEOTIDE SEQUENCE</scope>
</reference>
<name>A0A812RHG8_9DINO</name>
<dbReference type="AlphaFoldDB" id="A0A812RHG8"/>
<evidence type="ECO:0000256" key="1">
    <source>
        <dbReference type="SAM" id="MobiDB-lite"/>
    </source>
</evidence>
<feature type="transmembrane region" description="Helical" evidence="2">
    <location>
        <begin position="244"/>
        <end position="262"/>
    </location>
</feature>
<dbReference type="CDD" id="cd09272">
    <property type="entry name" value="RNase_HI_RT_Ty1"/>
    <property type="match status" value="1"/>
</dbReference>
<feature type="compositionally biased region" description="Acidic residues" evidence="1">
    <location>
        <begin position="300"/>
        <end position="314"/>
    </location>
</feature>
<gene>
    <name evidence="3" type="ORF">SNAT2548_LOCUS23902</name>
</gene>
<keyword evidence="2" id="KW-1133">Transmembrane helix</keyword>
<evidence type="ECO:0008006" key="5">
    <source>
        <dbReference type="Google" id="ProtNLM"/>
    </source>
</evidence>
<comment type="caution">
    <text evidence="3">The sequence shown here is derived from an EMBL/GenBank/DDBJ whole genome shotgun (WGS) entry which is preliminary data.</text>
</comment>
<dbReference type="EMBL" id="CAJNDS010002338">
    <property type="protein sequence ID" value="CAE7439851.1"/>
    <property type="molecule type" value="Genomic_DNA"/>
</dbReference>
<evidence type="ECO:0000313" key="4">
    <source>
        <dbReference type="Proteomes" id="UP000604046"/>
    </source>
</evidence>
<proteinExistence type="predicted"/>
<evidence type="ECO:0000256" key="2">
    <source>
        <dbReference type="SAM" id="Phobius"/>
    </source>
</evidence>
<organism evidence="3 4">
    <name type="scientific">Symbiodinium natans</name>
    <dbReference type="NCBI Taxonomy" id="878477"/>
    <lineage>
        <taxon>Eukaryota</taxon>
        <taxon>Sar</taxon>
        <taxon>Alveolata</taxon>
        <taxon>Dinophyceae</taxon>
        <taxon>Suessiales</taxon>
        <taxon>Symbiodiniaceae</taxon>
        <taxon>Symbiodinium</taxon>
    </lineage>
</organism>
<keyword evidence="4" id="KW-1185">Reference proteome</keyword>
<feature type="region of interest" description="Disordered" evidence="1">
    <location>
        <begin position="300"/>
        <end position="325"/>
    </location>
</feature>
<dbReference type="PANTHER" id="PTHR11439:SF467">
    <property type="entry name" value="INTEGRASE CATALYTIC DOMAIN-CONTAINING PROTEIN"/>
    <property type="match status" value="1"/>
</dbReference>
<dbReference type="OrthoDB" id="434790at2759"/>
<keyword evidence="2" id="KW-0472">Membrane</keyword>
<evidence type="ECO:0000313" key="3">
    <source>
        <dbReference type="EMBL" id="CAE7439851.1"/>
    </source>
</evidence>
<keyword evidence="2" id="KW-0812">Transmembrane</keyword>
<feature type="transmembrane region" description="Helical" evidence="2">
    <location>
        <begin position="215"/>
        <end position="238"/>
    </location>
</feature>
<accession>A0A812RHG8</accession>